<reference evidence="2 3" key="1">
    <citation type="submission" date="2024-06" db="EMBL/GenBank/DDBJ databases">
        <title>Sorghum-associated microbial communities from plants grown in Nebraska, USA.</title>
        <authorList>
            <person name="Schachtman D."/>
        </authorList>
    </citation>
    <scope>NUCLEOTIDE SEQUENCE [LARGE SCALE GENOMIC DNA]</scope>
    <source>
        <strain evidence="2 3">3207</strain>
    </source>
</reference>
<proteinExistence type="predicted"/>
<accession>A0ABV2R5A6</accession>
<dbReference type="RefSeq" id="WP_354554058.1">
    <property type="nucleotide sequence ID" value="NZ_JBEPSM010000004.1"/>
</dbReference>
<keyword evidence="3" id="KW-1185">Reference proteome</keyword>
<dbReference type="PANTHER" id="PTHR43328:SF1">
    <property type="entry name" value="N-ACETYLTRANSFERASE DOMAIN-CONTAINING PROTEIN"/>
    <property type="match status" value="1"/>
</dbReference>
<dbReference type="InterPro" id="IPR000182">
    <property type="entry name" value="GNAT_dom"/>
</dbReference>
<dbReference type="SUPFAM" id="SSF55729">
    <property type="entry name" value="Acyl-CoA N-acyltransferases (Nat)"/>
    <property type="match status" value="1"/>
</dbReference>
<dbReference type="EMBL" id="JBEPSM010000004">
    <property type="protein sequence ID" value="MET4636453.1"/>
    <property type="molecule type" value="Genomic_DNA"/>
</dbReference>
<protein>
    <submittedName>
        <fullName evidence="2">RimJ/RimL family protein N-acetyltransferase</fullName>
    </submittedName>
</protein>
<evidence type="ECO:0000313" key="3">
    <source>
        <dbReference type="Proteomes" id="UP001549321"/>
    </source>
</evidence>
<dbReference type="InterPro" id="IPR016181">
    <property type="entry name" value="Acyl_CoA_acyltransferase"/>
</dbReference>
<dbReference type="Proteomes" id="UP001549321">
    <property type="component" value="Unassembled WGS sequence"/>
</dbReference>
<organism evidence="2 3">
    <name type="scientific">Kaistia defluvii</name>
    <dbReference type="NCBI Taxonomy" id="410841"/>
    <lineage>
        <taxon>Bacteria</taxon>
        <taxon>Pseudomonadati</taxon>
        <taxon>Pseudomonadota</taxon>
        <taxon>Alphaproteobacteria</taxon>
        <taxon>Hyphomicrobiales</taxon>
        <taxon>Kaistiaceae</taxon>
        <taxon>Kaistia</taxon>
    </lineage>
</organism>
<dbReference type="PROSITE" id="PS51186">
    <property type="entry name" value="GNAT"/>
    <property type="match status" value="1"/>
</dbReference>
<sequence length="217" mass="24058">MRDQDSEDTLDDEERTVLTARLALRRPRTEDAAVLAAAIDNPRVAMNLVSVPHPYRRADAEAWIQQGRNSAFGHAHIAVSQGDGSLLGASFHRPSATRPDGHDLSFWVAERFWGQGFGTEIAHATIDHAFGAGGVERLWCAVRVTNGPARRVAEKCGFQFRDTGMVRSLSARGSVPVEHFVLERRVWQSLKAWGRPTHGDGAATFLWPRPLQEEGER</sequence>
<comment type="caution">
    <text evidence="2">The sequence shown here is derived from an EMBL/GenBank/DDBJ whole genome shotgun (WGS) entry which is preliminary data.</text>
</comment>
<evidence type="ECO:0000259" key="1">
    <source>
        <dbReference type="PROSITE" id="PS51186"/>
    </source>
</evidence>
<evidence type="ECO:0000313" key="2">
    <source>
        <dbReference type="EMBL" id="MET4636453.1"/>
    </source>
</evidence>
<dbReference type="Pfam" id="PF13302">
    <property type="entry name" value="Acetyltransf_3"/>
    <property type="match status" value="1"/>
</dbReference>
<gene>
    <name evidence="2" type="ORF">ABIE08_004411</name>
</gene>
<feature type="domain" description="N-acetyltransferase" evidence="1">
    <location>
        <begin position="22"/>
        <end position="187"/>
    </location>
</feature>
<dbReference type="PANTHER" id="PTHR43328">
    <property type="entry name" value="ACETYLTRANSFERASE-RELATED"/>
    <property type="match status" value="1"/>
</dbReference>
<name>A0ABV2R5A6_9HYPH</name>
<dbReference type="Gene3D" id="3.40.630.30">
    <property type="match status" value="1"/>
</dbReference>